<evidence type="ECO:0008006" key="2">
    <source>
        <dbReference type="Google" id="ProtNLM"/>
    </source>
</evidence>
<sequence length="161" mass="18732">RSHAIFNTCYVIAPNLGNYYAAPWAVKDWNYTAPFNVGGARSMIIDYHGRILHEVVSAGDGYAATILDIEALREFRVMTKFQNFLKDLRVEQYKLIYEAAERRGGIFPKNLWMKEPPKRHAEIDELFAKVKKELLDKGIWTRPDRFSEEELKKVLGLRPEQ</sequence>
<organism evidence="1">
    <name type="scientific">marine sediment metagenome</name>
    <dbReference type="NCBI Taxonomy" id="412755"/>
    <lineage>
        <taxon>unclassified sequences</taxon>
        <taxon>metagenomes</taxon>
        <taxon>ecological metagenomes</taxon>
    </lineage>
</organism>
<proteinExistence type="predicted"/>
<feature type="non-terminal residue" evidence="1">
    <location>
        <position position="1"/>
    </location>
</feature>
<dbReference type="SUPFAM" id="SSF56317">
    <property type="entry name" value="Carbon-nitrogen hydrolase"/>
    <property type="match status" value="1"/>
</dbReference>
<gene>
    <name evidence="1" type="ORF">S03H2_15437</name>
</gene>
<reference evidence="1" key="1">
    <citation type="journal article" date="2014" name="Front. Microbiol.">
        <title>High frequency of phylogenetically diverse reductive dehalogenase-homologous genes in deep subseafloor sedimentary metagenomes.</title>
        <authorList>
            <person name="Kawai M."/>
            <person name="Futagami T."/>
            <person name="Toyoda A."/>
            <person name="Takaki Y."/>
            <person name="Nishi S."/>
            <person name="Hori S."/>
            <person name="Arai W."/>
            <person name="Tsubouchi T."/>
            <person name="Morono Y."/>
            <person name="Uchiyama I."/>
            <person name="Ito T."/>
            <person name="Fujiyama A."/>
            <person name="Inagaki F."/>
            <person name="Takami H."/>
        </authorList>
    </citation>
    <scope>NUCLEOTIDE SEQUENCE</scope>
    <source>
        <strain evidence="1">Expedition CK06-06</strain>
    </source>
</reference>
<comment type="caution">
    <text evidence="1">The sequence shown here is derived from an EMBL/GenBank/DDBJ whole genome shotgun (WGS) entry which is preliminary data.</text>
</comment>
<dbReference type="InterPro" id="IPR036526">
    <property type="entry name" value="C-N_Hydrolase_sf"/>
</dbReference>
<dbReference type="AlphaFoldDB" id="X1FLL2"/>
<name>X1FLL2_9ZZZZ</name>
<protein>
    <recommendedName>
        <fullName evidence="2">CN hydrolase domain-containing protein</fullName>
    </recommendedName>
</protein>
<evidence type="ECO:0000313" key="1">
    <source>
        <dbReference type="EMBL" id="GAH33410.1"/>
    </source>
</evidence>
<dbReference type="EMBL" id="BARU01007850">
    <property type="protein sequence ID" value="GAH33410.1"/>
    <property type="molecule type" value="Genomic_DNA"/>
</dbReference>
<accession>X1FLL2</accession>
<dbReference type="Gene3D" id="3.60.110.10">
    <property type="entry name" value="Carbon-nitrogen hydrolase"/>
    <property type="match status" value="1"/>
</dbReference>